<evidence type="ECO:0000313" key="6">
    <source>
        <dbReference type="Proteomes" id="UP001321047"/>
    </source>
</evidence>
<feature type="domain" description="HVO-A0563 N-terminal" evidence="4">
    <location>
        <begin position="6"/>
        <end position="150"/>
    </location>
</feature>
<evidence type="ECO:0000256" key="2">
    <source>
        <dbReference type="ARBA" id="ARBA00023163"/>
    </source>
</evidence>
<dbReference type="InterPro" id="IPR007050">
    <property type="entry name" value="HTH_bacterioopsin"/>
</dbReference>
<evidence type="ECO:0000256" key="1">
    <source>
        <dbReference type="ARBA" id="ARBA00023015"/>
    </source>
</evidence>
<sequence>MGLHQASFRIRHECPYRELSERYPDLTIREWYLSDCQVLELSSAEAQTEDLLDEIDHLGTVLHQSVDDSGLHVVMQSCLCSLEDSIIERFEEHNCLYQPPTVHRHGWEHYTVIAFEEEAIRTVYKELEADRDIEVLSKTGLEETQIPHTMLAPVDQLFDSVTERQLEALRLALDNGYYEQPRQASITDLAAQTTVARSTYEEHLRKAENKLIKNAGQFVRLLIGTDGSSGLDATTSFTSPVAEID</sequence>
<keyword evidence="2" id="KW-0804">Transcription</keyword>
<dbReference type="AlphaFoldDB" id="A0AAP2Z6J9"/>
<dbReference type="PANTHER" id="PTHR34236:SF1">
    <property type="entry name" value="DIMETHYL SULFOXIDE REDUCTASE TRANSCRIPTIONAL ACTIVATOR"/>
    <property type="match status" value="1"/>
</dbReference>
<reference evidence="5 6" key="1">
    <citation type="submission" date="2022-09" db="EMBL/GenBank/DDBJ databases">
        <title>Enrichment on poylsaccharides allowed isolation of novel metabolic and taxonomic groups of Haloarchaea.</title>
        <authorList>
            <person name="Sorokin D.Y."/>
            <person name="Elcheninov A.G."/>
            <person name="Khizhniak T.V."/>
            <person name="Kolganova T.V."/>
            <person name="Kublanov I.V."/>
        </authorList>
    </citation>
    <scope>NUCLEOTIDE SEQUENCE [LARGE SCALE GENOMIC DNA]</scope>
    <source>
        <strain evidence="5 6">AArc-curdl1</strain>
    </source>
</reference>
<dbReference type="Pfam" id="PF04967">
    <property type="entry name" value="HTH_10"/>
    <property type="match status" value="1"/>
</dbReference>
<proteinExistence type="predicted"/>
<dbReference type="EMBL" id="JAOPJZ010000002">
    <property type="protein sequence ID" value="MCU4751355.1"/>
    <property type="molecule type" value="Genomic_DNA"/>
</dbReference>
<name>A0AAP2Z6J9_9EURY</name>
<evidence type="ECO:0000259" key="3">
    <source>
        <dbReference type="Pfam" id="PF04967"/>
    </source>
</evidence>
<feature type="domain" description="HTH bat-type" evidence="3">
    <location>
        <begin position="162"/>
        <end position="213"/>
    </location>
</feature>
<gene>
    <name evidence="5" type="ORF">OB919_05065</name>
</gene>
<evidence type="ECO:0000313" key="5">
    <source>
        <dbReference type="EMBL" id="MCU4751355.1"/>
    </source>
</evidence>
<dbReference type="RefSeq" id="WP_342807033.1">
    <property type="nucleotide sequence ID" value="NZ_JAOPJZ010000002.1"/>
</dbReference>
<dbReference type="InterPro" id="IPR056531">
    <property type="entry name" value="HVO_A0563_N"/>
</dbReference>
<comment type="caution">
    <text evidence="5">The sequence shown here is derived from an EMBL/GenBank/DDBJ whole genome shotgun (WGS) entry which is preliminary data.</text>
</comment>
<dbReference type="Proteomes" id="UP001321047">
    <property type="component" value="Unassembled WGS sequence"/>
</dbReference>
<organism evidence="5 6">
    <name type="scientific">Natronosalvus hydrolyticus</name>
    <dbReference type="NCBI Taxonomy" id="2979988"/>
    <lineage>
        <taxon>Archaea</taxon>
        <taxon>Methanobacteriati</taxon>
        <taxon>Methanobacteriota</taxon>
        <taxon>Stenosarchaea group</taxon>
        <taxon>Halobacteria</taxon>
        <taxon>Halobacteriales</taxon>
        <taxon>Natrialbaceae</taxon>
        <taxon>Natronosalvus</taxon>
    </lineage>
</organism>
<dbReference type="Pfam" id="PF24280">
    <property type="entry name" value="HVO_A0563_N"/>
    <property type="match status" value="1"/>
</dbReference>
<accession>A0AAP2Z6J9</accession>
<dbReference type="PANTHER" id="PTHR34236">
    <property type="entry name" value="DIMETHYL SULFOXIDE REDUCTASE TRANSCRIPTIONAL ACTIVATOR"/>
    <property type="match status" value="1"/>
</dbReference>
<evidence type="ECO:0000259" key="4">
    <source>
        <dbReference type="Pfam" id="PF24280"/>
    </source>
</evidence>
<keyword evidence="6" id="KW-1185">Reference proteome</keyword>
<keyword evidence="1" id="KW-0805">Transcription regulation</keyword>
<protein>
    <submittedName>
        <fullName evidence="5">Helix-turn-helix domain-containing protein</fullName>
    </submittedName>
</protein>